<proteinExistence type="predicted"/>
<dbReference type="RefSeq" id="WP_378195672.1">
    <property type="nucleotide sequence ID" value="NZ_JBHLZP010000019.1"/>
</dbReference>
<dbReference type="Proteomes" id="UP001589627">
    <property type="component" value="Unassembled WGS sequence"/>
</dbReference>
<reference evidence="1 2" key="1">
    <citation type="submission" date="2024-09" db="EMBL/GenBank/DDBJ databases">
        <authorList>
            <person name="Sun Q."/>
            <person name="Mori K."/>
        </authorList>
    </citation>
    <scope>NUCLEOTIDE SEQUENCE [LARGE SCALE GENOMIC DNA]</scope>
    <source>
        <strain evidence="1 2">TBRC 0563</strain>
    </source>
</reference>
<evidence type="ECO:0008006" key="3">
    <source>
        <dbReference type="Google" id="ProtNLM"/>
    </source>
</evidence>
<name>A0ABV5YAJ4_9ACTN</name>
<evidence type="ECO:0000313" key="1">
    <source>
        <dbReference type="EMBL" id="MFB9831487.1"/>
    </source>
</evidence>
<organism evidence="1 2">
    <name type="scientific">Actinoallomurus acaciae</name>
    <dbReference type="NCBI Taxonomy" id="502577"/>
    <lineage>
        <taxon>Bacteria</taxon>
        <taxon>Bacillati</taxon>
        <taxon>Actinomycetota</taxon>
        <taxon>Actinomycetes</taxon>
        <taxon>Streptosporangiales</taxon>
        <taxon>Thermomonosporaceae</taxon>
        <taxon>Actinoallomurus</taxon>
    </lineage>
</organism>
<evidence type="ECO:0000313" key="2">
    <source>
        <dbReference type="Proteomes" id="UP001589627"/>
    </source>
</evidence>
<comment type="caution">
    <text evidence="1">The sequence shown here is derived from an EMBL/GenBank/DDBJ whole genome shotgun (WGS) entry which is preliminary data.</text>
</comment>
<gene>
    <name evidence="1" type="ORF">ACFFNX_04710</name>
</gene>
<sequence length="77" mass="8369">MNPPATMDPKRLGVIVNVFSGAFIETPEDADLLDRTRMALKALSDGTVRELDEAIGTLALLTKERLAEGRTETEQAP</sequence>
<keyword evidence="2" id="KW-1185">Reference proteome</keyword>
<dbReference type="EMBL" id="JBHLZP010000019">
    <property type="protein sequence ID" value="MFB9831487.1"/>
    <property type="molecule type" value="Genomic_DNA"/>
</dbReference>
<protein>
    <recommendedName>
        <fullName evidence="3">DUF1844 domain-containing protein</fullName>
    </recommendedName>
</protein>
<accession>A0ABV5YAJ4</accession>